<organism evidence="2 3">
    <name type="scientific">Candidatus Methylophosphatis roskildensis</name>
    <dbReference type="NCBI Taxonomy" id="2899263"/>
    <lineage>
        <taxon>Bacteria</taxon>
        <taxon>Pseudomonadati</taxon>
        <taxon>Pseudomonadota</taxon>
        <taxon>Betaproteobacteria</taxon>
        <taxon>Nitrosomonadales</taxon>
        <taxon>Sterolibacteriaceae</taxon>
        <taxon>Candidatus Methylophosphatis</taxon>
    </lineage>
</organism>
<evidence type="ECO:0000259" key="1">
    <source>
        <dbReference type="Pfam" id="PF13649"/>
    </source>
</evidence>
<dbReference type="EMBL" id="JADJEV010000003">
    <property type="protein sequence ID" value="MBK6973645.1"/>
    <property type="molecule type" value="Genomic_DNA"/>
</dbReference>
<proteinExistence type="predicted"/>
<dbReference type="InterPro" id="IPR029063">
    <property type="entry name" value="SAM-dependent_MTases_sf"/>
</dbReference>
<dbReference type="CDD" id="cd02440">
    <property type="entry name" value="AdoMet_MTases"/>
    <property type="match status" value="1"/>
</dbReference>
<protein>
    <submittedName>
        <fullName evidence="2">Class I SAM-dependent methyltransferase</fullName>
    </submittedName>
</protein>
<keyword evidence="2" id="KW-0489">Methyltransferase</keyword>
<evidence type="ECO:0000313" key="2">
    <source>
        <dbReference type="EMBL" id="MBK6973645.1"/>
    </source>
</evidence>
<dbReference type="SUPFAM" id="SSF53335">
    <property type="entry name" value="S-adenosyl-L-methionine-dependent methyltransferases"/>
    <property type="match status" value="1"/>
</dbReference>
<dbReference type="PANTHER" id="PTHR43591">
    <property type="entry name" value="METHYLTRANSFERASE"/>
    <property type="match status" value="1"/>
</dbReference>
<sequence length="181" mass="19890">MQDHLNLDRPSRWVERFAALVEPGARALDLACGGGRHTRLLAARGARVTAIDRDAAAIARLDGRPGVRALCADLENGHWPLADEQFDALVVANYLHRPLFSDLRRCLAPAGVLIYETFMVGNERFGRPSNPDFLLRAGELLDLCAGMWIVAFEQGEIDDIKPAMVQRICAIQPPATGPRIP</sequence>
<evidence type="ECO:0000313" key="3">
    <source>
        <dbReference type="Proteomes" id="UP000807785"/>
    </source>
</evidence>
<dbReference type="GO" id="GO:0032259">
    <property type="term" value="P:methylation"/>
    <property type="evidence" value="ECO:0007669"/>
    <property type="project" value="UniProtKB-KW"/>
</dbReference>
<dbReference type="Gene3D" id="3.40.50.150">
    <property type="entry name" value="Vaccinia Virus protein VP39"/>
    <property type="match status" value="1"/>
</dbReference>
<dbReference type="InterPro" id="IPR041698">
    <property type="entry name" value="Methyltransf_25"/>
</dbReference>
<comment type="caution">
    <text evidence="2">The sequence shown here is derived from an EMBL/GenBank/DDBJ whole genome shotgun (WGS) entry which is preliminary data.</text>
</comment>
<dbReference type="Pfam" id="PF13649">
    <property type="entry name" value="Methyltransf_25"/>
    <property type="match status" value="1"/>
</dbReference>
<dbReference type="AlphaFoldDB" id="A0A9D7HUF9"/>
<accession>A0A9D7HUF9</accession>
<feature type="domain" description="Methyltransferase" evidence="1">
    <location>
        <begin position="28"/>
        <end position="111"/>
    </location>
</feature>
<dbReference type="Proteomes" id="UP000807785">
    <property type="component" value="Unassembled WGS sequence"/>
</dbReference>
<keyword evidence="2" id="KW-0808">Transferase</keyword>
<reference evidence="2" key="1">
    <citation type="submission" date="2020-10" db="EMBL/GenBank/DDBJ databases">
        <title>Connecting structure to function with the recovery of over 1000 high-quality activated sludge metagenome-assembled genomes encoding full-length rRNA genes using long-read sequencing.</title>
        <authorList>
            <person name="Singleton C.M."/>
            <person name="Petriglieri F."/>
            <person name="Kristensen J.M."/>
            <person name="Kirkegaard R.H."/>
            <person name="Michaelsen T.Y."/>
            <person name="Andersen M.H."/>
            <person name="Karst S.M."/>
            <person name="Dueholm M.S."/>
            <person name="Nielsen P.H."/>
            <person name="Albertsen M."/>
        </authorList>
    </citation>
    <scope>NUCLEOTIDE SEQUENCE</scope>
    <source>
        <strain evidence="2">Bjer_18-Q3-R1-45_BAT3C.347</strain>
    </source>
</reference>
<dbReference type="GO" id="GO:0008168">
    <property type="term" value="F:methyltransferase activity"/>
    <property type="evidence" value="ECO:0007669"/>
    <property type="project" value="UniProtKB-KW"/>
</dbReference>
<gene>
    <name evidence="2" type="ORF">IPH26_12115</name>
</gene>
<name>A0A9D7HUF9_9PROT</name>